<keyword evidence="2" id="KW-1185">Reference proteome</keyword>
<dbReference type="Proteomes" id="UP000824633">
    <property type="component" value="Chromosome"/>
</dbReference>
<organism evidence="1 2">
    <name type="scientific">Clostridium gelidum</name>
    <dbReference type="NCBI Taxonomy" id="704125"/>
    <lineage>
        <taxon>Bacteria</taxon>
        <taxon>Bacillati</taxon>
        <taxon>Bacillota</taxon>
        <taxon>Clostridia</taxon>
        <taxon>Eubacteriales</taxon>
        <taxon>Clostridiaceae</taxon>
        <taxon>Clostridium</taxon>
    </lineage>
</organism>
<dbReference type="RefSeq" id="WP_258712447.1">
    <property type="nucleotide sequence ID" value="NZ_AP024849.1"/>
</dbReference>
<reference evidence="2" key="1">
    <citation type="submission" date="2021-07" db="EMBL/GenBank/DDBJ databases">
        <title>Complete genome sequencing of a Clostridium isolate.</title>
        <authorList>
            <person name="Ueki A."/>
            <person name="Tonouchi A."/>
        </authorList>
    </citation>
    <scope>NUCLEOTIDE SEQUENCE [LARGE SCALE GENOMIC DNA]</scope>
    <source>
        <strain evidence="2">C5S11</strain>
    </source>
</reference>
<proteinExistence type="predicted"/>
<protein>
    <submittedName>
        <fullName evidence="1">Uncharacterized protein</fullName>
    </submittedName>
</protein>
<evidence type="ECO:0000313" key="2">
    <source>
        <dbReference type="Proteomes" id="UP000824633"/>
    </source>
</evidence>
<gene>
    <name evidence="1" type="ORF">psyc5s11_24790</name>
</gene>
<accession>A0ABM7T442</accession>
<name>A0ABM7T442_9CLOT</name>
<evidence type="ECO:0000313" key="1">
    <source>
        <dbReference type="EMBL" id="BCZ46412.1"/>
    </source>
</evidence>
<dbReference type="EMBL" id="AP024849">
    <property type="protein sequence ID" value="BCZ46412.1"/>
    <property type="molecule type" value="Genomic_DNA"/>
</dbReference>
<sequence>MGCRRHKALEEYKKKIMMLPQDVIEVIGTEIFEINSIDELKKYF</sequence>